<dbReference type="AlphaFoldDB" id="A0A9P5CTL1"/>
<keyword evidence="2" id="KW-1133">Transmembrane helix</keyword>
<feature type="compositionally biased region" description="Low complexity" evidence="1">
    <location>
        <begin position="713"/>
        <end position="729"/>
    </location>
</feature>
<accession>A0A9P5CTL1</accession>
<reference evidence="3" key="1">
    <citation type="journal article" date="2020" name="Phytopathology">
        <title>Genome sequence of the chestnut blight fungus Cryphonectria parasitica EP155: A fundamental resource for an archetypical invasive plant pathogen.</title>
        <authorList>
            <person name="Crouch J.A."/>
            <person name="Dawe A."/>
            <person name="Aerts A."/>
            <person name="Barry K."/>
            <person name="Churchill A.C.L."/>
            <person name="Grimwood J."/>
            <person name="Hillman B."/>
            <person name="Milgroom M.G."/>
            <person name="Pangilinan J."/>
            <person name="Smith M."/>
            <person name="Salamov A."/>
            <person name="Schmutz J."/>
            <person name="Yadav J."/>
            <person name="Grigoriev I.V."/>
            <person name="Nuss D."/>
        </authorList>
    </citation>
    <scope>NUCLEOTIDE SEQUENCE</scope>
    <source>
        <strain evidence="3">EP155</strain>
    </source>
</reference>
<dbReference type="RefSeq" id="XP_040781710.1">
    <property type="nucleotide sequence ID" value="XM_040922463.1"/>
</dbReference>
<feature type="transmembrane region" description="Helical" evidence="2">
    <location>
        <begin position="72"/>
        <end position="93"/>
    </location>
</feature>
<feature type="transmembrane region" description="Helical" evidence="2">
    <location>
        <begin position="538"/>
        <end position="563"/>
    </location>
</feature>
<proteinExistence type="predicted"/>
<gene>
    <name evidence="3" type="ORF">M406DRAFT_349375</name>
</gene>
<keyword evidence="4" id="KW-1185">Reference proteome</keyword>
<organism evidence="3 4">
    <name type="scientific">Cryphonectria parasitica (strain ATCC 38755 / EP155)</name>
    <dbReference type="NCBI Taxonomy" id="660469"/>
    <lineage>
        <taxon>Eukaryota</taxon>
        <taxon>Fungi</taxon>
        <taxon>Dikarya</taxon>
        <taxon>Ascomycota</taxon>
        <taxon>Pezizomycotina</taxon>
        <taxon>Sordariomycetes</taxon>
        <taxon>Sordariomycetidae</taxon>
        <taxon>Diaporthales</taxon>
        <taxon>Cryphonectriaceae</taxon>
        <taxon>Cryphonectria-Endothia species complex</taxon>
        <taxon>Cryphonectria</taxon>
    </lineage>
</organism>
<keyword evidence="2" id="KW-0472">Membrane</keyword>
<evidence type="ECO:0000313" key="3">
    <source>
        <dbReference type="EMBL" id="KAF3770749.1"/>
    </source>
</evidence>
<protein>
    <submittedName>
        <fullName evidence="3">Uncharacterized protein</fullName>
    </submittedName>
</protein>
<dbReference type="OrthoDB" id="5381672at2759"/>
<sequence>MVSAVQSPVRQVLFRQSILPLFLAAVYLAILIIPWVLTCVISRNPRFLVQERVHFDIDSDSFLWVNYSTLRLINALNAITAALSLPLLSILLARAAVVSSQRHGAKQRLTVRQLFALADRGWWNPFKALRRSRSSRLQLFGSILLAVALALPIVRSVLLSYHSTAIKLKTDDDYECTCGIDYNPYDLSQSALSNYWEPGDSYDEPGAYGEYTTNGTALMFATTVQAGSSTGFVPDQYVLALKSGAICSSVSSDEVTSQCATAGSSANSGWETSLYVEGYLQANVCVPIVNAGGTWQSTVGADGKPYTFTEDVYISHLILDEESSTDWYCEGGDCLGTESGLYVHCQMNTTLGYVQLGSISSEGVPSRFLNSTPPSFQIPKGTVSGGATGPLMSTAQALFGNGSWFNMLGEMQSANLDNQTIANLVTLACEIMPLNNAAYFRGDSAGCSEIQSYLDWLADSPGGLSQGIETLTYDFFSIFDSPWTARAALNTGAFFANSDLLSAAINDNNIYYDYSNMSYGVYKYDGVQTPSTIPVVTLGALIAITTLIGLQVIAIALLLAYIYSTKVWTTTLNAFAMARIGAQLSRHAAFDWAEYSPEILGIGVVRDDRLAELWEMDGLIDTSVVLESPPERPAAGRGGGDMEMAEFLPAYSPRGHESGEEGEQSSRLVGSEDLARPSSAGSSPPYGLRDEHREGDEVSEMSEDIERAGVEGAVTPASSTAPALAAAAR</sequence>
<dbReference type="GeneID" id="63839592"/>
<dbReference type="Proteomes" id="UP000803844">
    <property type="component" value="Unassembled WGS sequence"/>
</dbReference>
<evidence type="ECO:0000256" key="2">
    <source>
        <dbReference type="SAM" id="Phobius"/>
    </source>
</evidence>
<keyword evidence="2" id="KW-0812">Transmembrane</keyword>
<dbReference type="EMBL" id="MU032344">
    <property type="protein sequence ID" value="KAF3770749.1"/>
    <property type="molecule type" value="Genomic_DNA"/>
</dbReference>
<name>A0A9P5CTL1_CRYP1</name>
<evidence type="ECO:0000313" key="4">
    <source>
        <dbReference type="Proteomes" id="UP000803844"/>
    </source>
</evidence>
<feature type="transmembrane region" description="Helical" evidence="2">
    <location>
        <begin position="139"/>
        <end position="161"/>
    </location>
</feature>
<feature type="transmembrane region" description="Helical" evidence="2">
    <location>
        <begin position="12"/>
        <end position="37"/>
    </location>
</feature>
<feature type="region of interest" description="Disordered" evidence="1">
    <location>
        <begin position="652"/>
        <end position="729"/>
    </location>
</feature>
<comment type="caution">
    <text evidence="3">The sequence shown here is derived from an EMBL/GenBank/DDBJ whole genome shotgun (WGS) entry which is preliminary data.</text>
</comment>
<evidence type="ECO:0000256" key="1">
    <source>
        <dbReference type="SAM" id="MobiDB-lite"/>
    </source>
</evidence>